<evidence type="ECO:0000313" key="1">
    <source>
        <dbReference type="EMBL" id="KAK7693001.1"/>
    </source>
</evidence>
<organism evidence="1 2">
    <name type="scientific">Cerrena zonata</name>
    <dbReference type="NCBI Taxonomy" id="2478898"/>
    <lineage>
        <taxon>Eukaryota</taxon>
        <taxon>Fungi</taxon>
        <taxon>Dikarya</taxon>
        <taxon>Basidiomycota</taxon>
        <taxon>Agaricomycotina</taxon>
        <taxon>Agaricomycetes</taxon>
        <taxon>Polyporales</taxon>
        <taxon>Cerrenaceae</taxon>
        <taxon>Cerrena</taxon>
    </lineage>
</organism>
<protein>
    <submittedName>
        <fullName evidence="1">Uncharacterized protein</fullName>
    </submittedName>
</protein>
<evidence type="ECO:0000313" key="2">
    <source>
        <dbReference type="Proteomes" id="UP001385951"/>
    </source>
</evidence>
<proteinExistence type="predicted"/>
<dbReference type="EMBL" id="JASBNA010000003">
    <property type="protein sequence ID" value="KAK7693001.1"/>
    <property type="molecule type" value="Genomic_DNA"/>
</dbReference>
<sequence>MVKVEVICVYVFGFPYSLSQSLLFSELSIIPSLRLHSSTHLNTQTRHTLLKPIELSLFNVKQIFYLVYQPLGSFSSLRSRSRASFLSPRPLSYIELKSLS</sequence>
<keyword evidence="2" id="KW-1185">Reference proteome</keyword>
<dbReference type="AlphaFoldDB" id="A0AAW0GU96"/>
<gene>
    <name evidence="1" type="ORF">QCA50_002566</name>
</gene>
<comment type="caution">
    <text evidence="1">The sequence shown here is derived from an EMBL/GenBank/DDBJ whole genome shotgun (WGS) entry which is preliminary data.</text>
</comment>
<accession>A0AAW0GU96</accession>
<name>A0AAW0GU96_9APHY</name>
<reference evidence="1 2" key="1">
    <citation type="submission" date="2022-09" db="EMBL/GenBank/DDBJ databases">
        <authorList>
            <person name="Palmer J.M."/>
        </authorList>
    </citation>
    <scope>NUCLEOTIDE SEQUENCE [LARGE SCALE GENOMIC DNA]</scope>
    <source>
        <strain evidence="1 2">DSM 7382</strain>
    </source>
</reference>
<dbReference type="Proteomes" id="UP001385951">
    <property type="component" value="Unassembled WGS sequence"/>
</dbReference>